<gene>
    <name evidence="1" type="ORF">LCGC14_2646440</name>
</gene>
<dbReference type="EMBL" id="LAZR01045776">
    <property type="protein sequence ID" value="KKK98070.1"/>
    <property type="molecule type" value="Genomic_DNA"/>
</dbReference>
<dbReference type="AlphaFoldDB" id="A0A0F9AIE8"/>
<proteinExistence type="predicted"/>
<sequence length="31" mass="3675">QINKKTDQINEILHDLDNKLRLARINEKMAV</sequence>
<reference evidence="1" key="1">
    <citation type="journal article" date="2015" name="Nature">
        <title>Complex archaea that bridge the gap between prokaryotes and eukaryotes.</title>
        <authorList>
            <person name="Spang A."/>
            <person name="Saw J.H."/>
            <person name="Jorgensen S.L."/>
            <person name="Zaremba-Niedzwiedzka K."/>
            <person name="Martijn J."/>
            <person name="Lind A.E."/>
            <person name="van Eijk R."/>
            <person name="Schleper C."/>
            <person name="Guy L."/>
            <person name="Ettema T.J."/>
        </authorList>
    </citation>
    <scope>NUCLEOTIDE SEQUENCE</scope>
</reference>
<name>A0A0F9AIE8_9ZZZZ</name>
<organism evidence="1">
    <name type="scientific">marine sediment metagenome</name>
    <dbReference type="NCBI Taxonomy" id="412755"/>
    <lineage>
        <taxon>unclassified sequences</taxon>
        <taxon>metagenomes</taxon>
        <taxon>ecological metagenomes</taxon>
    </lineage>
</organism>
<comment type="caution">
    <text evidence="1">The sequence shown here is derived from an EMBL/GenBank/DDBJ whole genome shotgun (WGS) entry which is preliminary data.</text>
</comment>
<accession>A0A0F9AIE8</accession>
<protein>
    <submittedName>
        <fullName evidence="1">Uncharacterized protein</fullName>
    </submittedName>
</protein>
<feature type="non-terminal residue" evidence="1">
    <location>
        <position position="1"/>
    </location>
</feature>
<evidence type="ECO:0000313" key="1">
    <source>
        <dbReference type="EMBL" id="KKK98070.1"/>
    </source>
</evidence>